<dbReference type="Proteomes" id="UP000474159">
    <property type="component" value="Unassembled WGS sequence"/>
</dbReference>
<dbReference type="RefSeq" id="WP_151002554.1">
    <property type="nucleotide sequence ID" value="NZ_VZZK01000028.1"/>
</dbReference>
<gene>
    <name evidence="2" type="ORF">F6X53_22270</name>
</gene>
<keyword evidence="3" id="KW-1185">Reference proteome</keyword>
<comment type="caution">
    <text evidence="2">The sequence shown here is derived from an EMBL/GenBank/DDBJ whole genome shotgun (WGS) entry which is preliminary data.</text>
</comment>
<evidence type="ECO:0000259" key="1">
    <source>
        <dbReference type="Pfam" id="PF08447"/>
    </source>
</evidence>
<dbReference type="Gene3D" id="3.30.450.20">
    <property type="entry name" value="PAS domain"/>
    <property type="match status" value="1"/>
</dbReference>
<dbReference type="AlphaFoldDB" id="A0A6L3SUV0"/>
<name>A0A6L3SUV0_9HYPH</name>
<dbReference type="InterPro" id="IPR035965">
    <property type="entry name" value="PAS-like_dom_sf"/>
</dbReference>
<dbReference type="Gene3D" id="2.10.70.100">
    <property type="match status" value="1"/>
</dbReference>
<reference evidence="2 3" key="1">
    <citation type="submission" date="2019-09" db="EMBL/GenBank/DDBJ databases">
        <title>YIM 48816 draft genome.</title>
        <authorList>
            <person name="Jiang L."/>
        </authorList>
    </citation>
    <scope>NUCLEOTIDE SEQUENCE [LARGE SCALE GENOMIC DNA]</scope>
    <source>
        <strain evidence="2 3">YIM 48816</strain>
    </source>
</reference>
<dbReference type="OrthoDB" id="7991971at2"/>
<dbReference type="SUPFAM" id="SSF55785">
    <property type="entry name" value="PYP-like sensor domain (PAS domain)"/>
    <property type="match status" value="1"/>
</dbReference>
<evidence type="ECO:0000313" key="3">
    <source>
        <dbReference type="Proteomes" id="UP000474159"/>
    </source>
</evidence>
<organism evidence="2 3">
    <name type="scientific">Methylobacterium soli</name>
    <dbReference type="NCBI Taxonomy" id="553447"/>
    <lineage>
        <taxon>Bacteria</taxon>
        <taxon>Pseudomonadati</taxon>
        <taxon>Pseudomonadota</taxon>
        <taxon>Alphaproteobacteria</taxon>
        <taxon>Hyphomicrobiales</taxon>
        <taxon>Methylobacteriaceae</taxon>
        <taxon>Methylobacterium</taxon>
    </lineage>
</organism>
<dbReference type="InterPro" id="IPR013655">
    <property type="entry name" value="PAS_fold_3"/>
</dbReference>
<dbReference type="EMBL" id="VZZK01000028">
    <property type="protein sequence ID" value="KAB1076628.1"/>
    <property type="molecule type" value="Genomic_DNA"/>
</dbReference>
<feature type="domain" description="PAS fold-3" evidence="1">
    <location>
        <begin position="34"/>
        <end position="122"/>
    </location>
</feature>
<sequence length="191" mass="20923">MADVLPCAPSDLAAALEASGFVGSWMHDLWEGHITLTAPFARILGIDPERAAEGVPVAIFLERMHPDDRARIENHLHVAGESGGPFEAEFRTLHARHGVRNLLMRGRIEQDASGRAIRGCGIAIDLTENRAANLQQAERLVNRMAEHAIAMRGLVEGLNRPALAKLVDGLMIEIGFELARHLRGGQDLRQH</sequence>
<proteinExistence type="predicted"/>
<accession>A0A6L3SUV0</accession>
<evidence type="ECO:0000313" key="2">
    <source>
        <dbReference type="EMBL" id="KAB1076628.1"/>
    </source>
</evidence>
<protein>
    <submittedName>
        <fullName evidence="2">PAS domain-containing protein</fullName>
    </submittedName>
</protein>
<dbReference type="Pfam" id="PF08447">
    <property type="entry name" value="PAS_3"/>
    <property type="match status" value="1"/>
</dbReference>